<keyword evidence="4" id="KW-1185">Reference proteome</keyword>
<keyword evidence="1" id="KW-0812">Transmembrane</keyword>
<feature type="transmembrane region" description="Helical" evidence="1">
    <location>
        <begin position="62"/>
        <end position="83"/>
    </location>
</feature>
<dbReference type="Proteomes" id="UP001642409">
    <property type="component" value="Unassembled WGS sequence"/>
</dbReference>
<dbReference type="EMBL" id="CATOUU010000969">
    <property type="protein sequence ID" value="CAI9963632.1"/>
    <property type="molecule type" value="Genomic_DNA"/>
</dbReference>
<organism evidence="2">
    <name type="scientific">Hexamita inflata</name>
    <dbReference type="NCBI Taxonomy" id="28002"/>
    <lineage>
        <taxon>Eukaryota</taxon>
        <taxon>Metamonada</taxon>
        <taxon>Diplomonadida</taxon>
        <taxon>Hexamitidae</taxon>
        <taxon>Hexamitinae</taxon>
        <taxon>Hexamita</taxon>
    </lineage>
</organism>
<name>A0AA86QZQ6_9EUKA</name>
<keyword evidence="1" id="KW-1133">Transmembrane helix</keyword>
<proteinExistence type="predicted"/>
<evidence type="ECO:0000256" key="1">
    <source>
        <dbReference type="SAM" id="Phobius"/>
    </source>
</evidence>
<evidence type="ECO:0000313" key="2">
    <source>
        <dbReference type="EMBL" id="CAI9963632.1"/>
    </source>
</evidence>
<accession>A0AA86QZQ6</accession>
<keyword evidence="1" id="KW-0472">Membrane</keyword>
<gene>
    <name evidence="3" type="ORF">HINF_LOCUS27421</name>
    <name evidence="2" type="ORF">HINF_LOCUS51277</name>
</gene>
<protein>
    <submittedName>
        <fullName evidence="3">Hypothetical_protein</fullName>
    </submittedName>
</protein>
<feature type="transmembrane region" description="Helical" evidence="1">
    <location>
        <begin position="103"/>
        <end position="122"/>
    </location>
</feature>
<reference evidence="3 4" key="2">
    <citation type="submission" date="2024-07" db="EMBL/GenBank/DDBJ databases">
        <authorList>
            <person name="Akdeniz Z."/>
        </authorList>
    </citation>
    <scope>NUCLEOTIDE SEQUENCE [LARGE SCALE GENOMIC DNA]</scope>
</reference>
<evidence type="ECO:0000313" key="4">
    <source>
        <dbReference type="Proteomes" id="UP001642409"/>
    </source>
</evidence>
<dbReference type="AlphaFoldDB" id="A0AA86QZQ6"/>
<dbReference type="EMBL" id="CAXDID020000085">
    <property type="protein sequence ID" value="CAL6020400.1"/>
    <property type="molecule type" value="Genomic_DNA"/>
</dbReference>
<feature type="transmembrane region" description="Helical" evidence="1">
    <location>
        <begin position="145"/>
        <end position="166"/>
    </location>
</feature>
<reference evidence="2" key="1">
    <citation type="submission" date="2023-06" db="EMBL/GenBank/DDBJ databases">
        <authorList>
            <person name="Kurt Z."/>
        </authorList>
    </citation>
    <scope>NUCLEOTIDE SEQUENCE</scope>
</reference>
<evidence type="ECO:0000313" key="3">
    <source>
        <dbReference type="EMBL" id="CAL6020400.1"/>
    </source>
</evidence>
<comment type="caution">
    <text evidence="2">The sequence shown here is derived from an EMBL/GenBank/DDBJ whole genome shotgun (WGS) entry which is preliminary data.</text>
</comment>
<sequence>MEKEGKSLGSFYSQVLIYIWLVISRIECHSGMVFILLPLLLDALPAFEFKGFFQVFFREMNRIGMAFFILHQPIIMTAMPKHFPSITPKDLNGINSISANWFIAWWYVFIFAGLAYPLWFMIQPLEKCLDFFVNIKQEYKNKKKFWITIGLSTISLTATITLIALVQSDKWGHVWVAPPYTWW</sequence>